<gene>
    <name evidence="1" type="ORF">LOK49_LG12G02777</name>
</gene>
<keyword evidence="2" id="KW-1185">Reference proteome</keyword>
<dbReference type="Proteomes" id="UP001060215">
    <property type="component" value="Chromosome 13"/>
</dbReference>
<sequence>MDHHHHHQGKNIHPSSRGSIPPERHLFLQWGMVRRYGLVLSTDAKPRLKWTQDLHERFIEAVNQLGGADKATPKIVLKLMGVLGLTLYHLKSHLQKYRLSKNILGHSNIGTNKIGMVIVAGERMSEANGTHESLHISEAIRMQIEVQTRLHEQLESLVAAAAAEEGKRGQRIAPAATVWCLSESSGPSYQKVSGRVSSGVVFIVPPGRPVITITSKNQNLQIVCFDVNALNNEKFPLAVILTSLVSEATKAKNHDENAWAWRRPLLDDYLCLFSCHIFGLHVMFCVIWLRLKFFTLNDYNIQFVFYFIYINLQISFLVASIFANVKTLPSSLLKIHHSQVFRAKMMSWGEVFR</sequence>
<evidence type="ECO:0000313" key="2">
    <source>
        <dbReference type="Proteomes" id="UP001060215"/>
    </source>
</evidence>
<dbReference type="EMBL" id="CM045770">
    <property type="protein sequence ID" value="KAI7991004.1"/>
    <property type="molecule type" value="Genomic_DNA"/>
</dbReference>
<name>A0ACC0FR46_9ERIC</name>
<reference evidence="1 2" key="1">
    <citation type="journal article" date="2022" name="Plant J.">
        <title>Chromosome-level genome of Camellia lanceoleosa provides a valuable resource for understanding genome evolution and self-incompatibility.</title>
        <authorList>
            <person name="Gong W."/>
            <person name="Xiao S."/>
            <person name="Wang L."/>
            <person name="Liao Z."/>
            <person name="Chang Y."/>
            <person name="Mo W."/>
            <person name="Hu G."/>
            <person name="Li W."/>
            <person name="Zhao G."/>
            <person name="Zhu H."/>
            <person name="Hu X."/>
            <person name="Ji K."/>
            <person name="Xiang X."/>
            <person name="Song Q."/>
            <person name="Yuan D."/>
            <person name="Jin S."/>
            <person name="Zhang L."/>
        </authorList>
    </citation>
    <scope>NUCLEOTIDE SEQUENCE [LARGE SCALE GENOMIC DNA]</scope>
    <source>
        <strain evidence="1">SQ_2022a</strain>
    </source>
</reference>
<proteinExistence type="predicted"/>
<protein>
    <submittedName>
        <fullName evidence="1">Myb-related protein 2</fullName>
    </submittedName>
</protein>
<organism evidence="1 2">
    <name type="scientific">Camellia lanceoleosa</name>
    <dbReference type="NCBI Taxonomy" id="1840588"/>
    <lineage>
        <taxon>Eukaryota</taxon>
        <taxon>Viridiplantae</taxon>
        <taxon>Streptophyta</taxon>
        <taxon>Embryophyta</taxon>
        <taxon>Tracheophyta</taxon>
        <taxon>Spermatophyta</taxon>
        <taxon>Magnoliopsida</taxon>
        <taxon>eudicotyledons</taxon>
        <taxon>Gunneridae</taxon>
        <taxon>Pentapetalae</taxon>
        <taxon>asterids</taxon>
        <taxon>Ericales</taxon>
        <taxon>Theaceae</taxon>
        <taxon>Camellia</taxon>
    </lineage>
</organism>
<evidence type="ECO:0000313" key="1">
    <source>
        <dbReference type="EMBL" id="KAI7991004.1"/>
    </source>
</evidence>
<accession>A0ACC0FR46</accession>
<comment type="caution">
    <text evidence="1">The sequence shown here is derived from an EMBL/GenBank/DDBJ whole genome shotgun (WGS) entry which is preliminary data.</text>
</comment>